<dbReference type="PANTHER" id="PTHR15077">
    <property type="entry name" value="FAS-ASSOCIATING DEATH DOMAIN-CONTAINING PROTEIN FADD"/>
    <property type="match status" value="1"/>
</dbReference>
<reference evidence="2 3" key="1">
    <citation type="journal article" date="2017" name="PLoS Biol.">
        <title>The sea cucumber genome provides insights into morphological evolution and visceral regeneration.</title>
        <authorList>
            <person name="Zhang X."/>
            <person name="Sun L."/>
            <person name="Yuan J."/>
            <person name="Sun Y."/>
            <person name="Gao Y."/>
            <person name="Zhang L."/>
            <person name="Li S."/>
            <person name="Dai H."/>
            <person name="Hamel J.F."/>
            <person name="Liu C."/>
            <person name="Yu Y."/>
            <person name="Liu S."/>
            <person name="Lin W."/>
            <person name="Guo K."/>
            <person name="Jin S."/>
            <person name="Xu P."/>
            <person name="Storey K.B."/>
            <person name="Huan P."/>
            <person name="Zhang T."/>
            <person name="Zhou Y."/>
            <person name="Zhang J."/>
            <person name="Lin C."/>
            <person name="Li X."/>
            <person name="Xing L."/>
            <person name="Huo D."/>
            <person name="Sun M."/>
            <person name="Wang L."/>
            <person name="Mercier A."/>
            <person name="Li F."/>
            <person name="Yang H."/>
            <person name="Xiang J."/>
        </authorList>
    </citation>
    <scope>NUCLEOTIDE SEQUENCE [LARGE SCALE GENOMIC DNA]</scope>
    <source>
        <strain evidence="2">Shaxun</strain>
        <tissue evidence="2">Muscle</tissue>
    </source>
</reference>
<dbReference type="SMART" id="SM00005">
    <property type="entry name" value="DEATH"/>
    <property type="match status" value="1"/>
</dbReference>
<dbReference type="EMBL" id="MRZV01000013">
    <property type="protein sequence ID" value="PIK62348.1"/>
    <property type="molecule type" value="Genomic_DNA"/>
</dbReference>
<keyword evidence="3" id="KW-1185">Reference proteome</keyword>
<dbReference type="Pfam" id="PF01335">
    <property type="entry name" value="DED"/>
    <property type="match status" value="1"/>
</dbReference>
<comment type="caution">
    <text evidence="2">The sequence shown here is derived from an EMBL/GenBank/DDBJ whole genome shotgun (WGS) entry which is preliminary data.</text>
</comment>
<dbReference type="Gene3D" id="1.10.533.10">
    <property type="entry name" value="Death Domain, Fas"/>
    <property type="match status" value="2"/>
</dbReference>
<dbReference type="GO" id="GO:0007165">
    <property type="term" value="P:signal transduction"/>
    <property type="evidence" value="ECO:0007669"/>
    <property type="project" value="InterPro"/>
</dbReference>
<dbReference type="InterPro" id="IPR011029">
    <property type="entry name" value="DEATH-like_dom_sf"/>
</dbReference>
<dbReference type="Proteomes" id="UP000230750">
    <property type="component" value="Unassembled WGS sequence"/>
</dbReference>
<gene>
    <name evidence="2" type="ORF">BSL78_00666</name>
</gene>
<dbReference type="PROSITE" id="PS50017">
    <property type="entry name" value="DEATH_DOMAIN"/>
    <property type="match status" value="1"/>
</dbReference>
<dbReference type="STRING" id="307972.A0A2G8LQ14"/>
<dbReference type="OrthoDB" id="100767at2759"/>
<dbReference type="Pfam" id="PF00531">
    <property type="entry name" value="Death"/>
    <property type="match status" value="1"/>
</dbReference>
<dbReference type="InterPro" id="IPR000488">
    <property type="entry name" value="Death_dom"/>
</dbReference>
<sequence>MGDRETNYRTVLADVADELKDDDAKRLAFELPIPPAERDKIINGRMLIDEMERIKMISDDNVDQLLEKLKKRHHNVAATKLEGYRKNHITSPESESGDMLPEDKRVDERFLETLSEQFTREWKDVGRGLGITDAKLESFQEDNPTRRKDAILEMLKYWWRNNGKKATYYVLAEAFKKAHRVDLQEEVLKYG</sequence>
<evidence type="ECO:0000313" key="3">
    <source>
        <dbReference type="Proteomes" id="UP000230750"/>
    </source>
</evidence>
<dbReference type="InterPro" id="IPR001875">
    <property type="entry name" value="DED_dom"/>
</dbReference>
<dbReference type="InterPro" id="IPR016729">
    <property type="entry name" value="FADD"/>
</dbReference>
<dbReference type="AlphaFoldDB" id="A0A2G8LQ14"/>
<dbReference type="SUPFAM" id="SSF47986">
    <property type="entry name" value="DEATH domain"/>
    <property type="match status" value="2"/>
</dbReference>
<evidence type="ECO:0000313" key="2">
    <source>
        <dbReference type="EMBL" id="PIK62348.1"/>
    </source>
</evidence>
<evidence type="ECO:0000259" key="1">
    <source>
        <dbReference type="PROSITE" id="PS50017"/>
    </source>
</evidence>
<proteinExistence type="predicted"/>
<name>A0A2G8LQ14_STIJA</name>
<accession>A0A2G8LQ14</accession>
<organism evidence="2 3">
    <name type="scientific">Stichopus japonicus</name>
    <name type="common">Sea cucumber</name>
    <dbReference type="NCBI Taxonomy" id="307972"/>
    <lineage>
        <taxon>Eukaryota</taxon>
        <taxon>Metazoa</taxon>
        <taxon>Echinodermata</taxon>
        <taxon>Eleutherozoa</taxon>
        <taxon>Echinozoa</taxon>
        <taxon>Holothuroidea</taxon>
        <taxon>Aspidochirotacea</taxon>
        <taxon>Aspidochirotida</taxon>
        <taxon>Stichopodidae</taxon>
        <taxon>Apostichopus</taxon>
    </lineage>
</organism>
<dbReference type="CDD" id="cd01670">
    <property type="entry name" value="Death"/>
    <property type="match status" value="1"/>
</dbReference>
<protein>
    <submittedName>
        <fullName evidence="2">Putative FAS-associated death domain protein-like</fullName>
    </submittedName>
</protein>
<feature type="domain" description="Death" evidence="1">
    <location>
        <begin position="107"/>
        <end position="191"/>
    </location>
</feature>